<dbReference type="EMBL" id="CAWUPB010000893">
    <property type="protein sequence ID" value="CAK7328218.1"/>
    <property type="molecule type" value="Genomic_DNA"/>
</dbReference>
<sequence length="247" mass="27636">MASRGNSYEGQSGGEEILIQCLKIQEIIDGYVMIKAIRYISAEEEDDHILWFSDSEDGHSIFGNHVVCPEKLSNAFSHSKRIQAPNPSGQDEERGRPHGMVRTYTIMPSPCNPKASDNRFNKFDTPPTAGLFTKVPSKPTNHSKFTGKCSKPRCIECHVHPTRKSKEKTKGFHKVKSHDRDVNWGAVYGAAGFSVTEMLDHLTTDDECPPSQPLNQGPLRLPPAPTVLPPSNSRQFEYDLDQFVKNK</sequence>
<dbReference type="Proteomes" id="UP001314170">
    <property type="component" value="Unassembled WGS sequence"/>
</dbReference>
<reference evidence="2 3" key="1">
    <citation type="submission" date="2024-01" db="EMBL/GenBank/DDBJ databases">
        <authorList>
            <person name="Waweru B."/>
        </authorList>
    </citation>
    <scope>NUCLEOTIDE SEQUENCE [LARGE SCALE GENOMIC DNA]</scope>
</reference>
<gene>
    <name evidence="2" type="ORF">DCAF_LOCUS5939</name>
</gene>
<evidence type="ECO:0000256" key="1">
    <source>
        <dbReference type="SAM" id="MobiDB-lite"/>
    </source>
</evidence>
<name>A0AAV1R5G0_9ROSI</name>
<comment type="caution">
    <text evidence="2">The sequence shown here is derived from an EMBL/GenBank/DDBJ whole genome shotgun (WGS) entry which is preliminary data.</text>
</comment>
<dbReference type="PANTHER" id="PTHR34278">
    <property type="entry name" value="PROTEIN THI031, PUTATIVE-RELATED"/>
    <property type="match status" value="1"/>
</dbReference>
<dbReference type="AlphaFoldDB" id="A0AAV1R5G0"/>
<dbReference type="PANTHER" id="PTHR34278:SF1">
    <property type="entry name" value="PROTEIN THI031, PUTATIVE-RELATED"/>
    <property type="match status" value="1"/>
</dbReference>
<keyword evidence="3" id="KW-1185">Reference proteome</keyword>
<proteinExistence type="predicted"/>
<evidence type="ECO:0000313" key="3">
    <source>
        <dbReference type="Proteomes" id="UP001314170"/>
    </source>
</evidence>
<protein>
    <submittedName>
        <fullName evidence="2">Uncharacterized protein</fullName>
    </submittedName>
</protein>
<feature type="region of interest" description="Disordered" evidence="1">
    <location>
        <begin position="78"/>
        <end position="97"/>
    </location>
</feature>
<feature type="region of interest" description="Disordered" evidence="1">
    <location>
        <begin position="204"/>
        <end position="233"/>
    </location>
</feature>
<evidence type="ECO:0000313" key="2">
    <source>
        <dbReference type="EMBL" id="CAK7328218.1"/>
    </source>
</evidence>
<organism evidence="2 3">
    <name type="scientific">Dovyalis caffra</name>
    <dbReference type="NCBI Taxonomy" id="77055"/>
    <lineage>
        <taxon>Eukaryota</taxon>
        <taxon>Viridiplantae</taxon>
        <taxon>Streptophyta</taxon>
        <taxon>Embryophyta</taxon>
        <taxon>Tracheophyta</taxon>
        <taxon>Spermatophyta</taxon>
        <taxon>Magnoliopsida</taxon>
        <taxon>eudicotyledons</taxon>
        <taxon>Gunneridae</taxon>
        <taxon>Pentapetalae</taxon>
        <taxon>rosids</taxon>
        <taxon>fabids</taxon>
        <taxon>Malpighiales</taxon>
        <taxon>Salicaceae</taxon>
        <taxon>Flacourtieae</taxon>
        <taxon>Dovyalis</taxon>
    </lineage>
</organism>
<accession>A0AAV1R5G0</accession>